<organism evidence="1 2">
    <name type="scientific">Phytopseudomonas flavescens</name>
    <dbReference type="NCBI Taxonomy" id="29435"/>
    <lineage>
        <taxon>Bacteria</taxon>
        <taxon>Pseudomonadati</taxon>
        <taxon>Pseudomonadota</taxon>
        <taxon>Gammaproteobacteria</taxon>
        <taxon>Pseudomonadales</taxon>
        <taxon>Pseudomonadaceae</taxon>
        <taxon>Phytopseudomonas</taxon>
    </lineage>
</organism>
<dbReference type="RefSeq" id="WP_084306427.1">
    <property type="nucleotide sequence ID" value="NZ_FNDG01000001.1"/>
</dbReference>
<name>A0A1G7XA56_9GAMM</name>
<gene>
    <name evidence="1" type="ORF">SAMN05216588_10140</name>
</gene>
<reference evidence="1 2" key="1">
    <citation type="submission" date="2016-10" db="EMBL/GenBank/DDBJ databases">
        <authorList>
            <person name="de Groot N.N."/>
        </authorList>
    </citation>
    <scope>NUCLEOTIDE SEQUENCE [LARGE SCALE GENOMIC DNA]</scope>
    <source>
        <strain evidence="1 2">LMG 18387</strain>
    </source>
</reference>
<dbReference type="EMBL" id="FNDG01000001">
    <property type="protein sequence ID" value="SDG81102.1"/>
    <property type="molecule type" value="Genomic_DNA"/>
</dbReference>
<dbReference type="AlphaFoldDB" id="A0A1G7XA56"/>
<accession>A0A1G7XA56</accession>
<proteinExistence type="predicted"/>
<protein>
    <submittedName>
        <fullName evidence="1">Uncharacterized protein</fullName>
    </submittedName>
</protein>
<dbReference type="Proteomes" id="UP000198606">
    <property type="component" value="Unassembled WGS sequence"/>
</dbReference>
<evidence type="ECO:0000313" key="1">
    <source>
        <dbReference type="EMBL" id="SDG81102.1"/>
    </source>
</evidence>
<sequence length="144" mass="15625">MGEFRIYLDDQLLCATPSPVLAQAAWHRASRNAAVAEAGGSVRAYEGEVTVAQMRPEPRVGHPWPDGRDHQADLRDVWDSLLRLFARQGLDDQALTAAVNRFGLKTDSVQGSVQDDLGGRTVPSAAELVVLLEAIHQAQPDTCP</sequence>
<evidence type="ECO:0000313" key="2">
    <source>
        <dbReference type="Proteomes" id="UP000198606"/>
    </source>
</evidence>